<dbReference type="InterPro" id="IPR050173">
    <property type="entry name" value="ABC_transporter_C-like"/>
</dbReference>
<feature type="transmembrane region" description="Helical" evidence="9">
    <location>
        <begin position="304"/>
        <end position="323"/>
    </location>
</feature>
<dbReference type="SUPFAM" id="SSF52540">
    <property type="entry name" value="P-loop containing nucleoside triphosphate hydrolases"/>
    <property type="match status" value="2"/>
</dbReference>
<feature type="transmembrane region" description="Helical" evidence="9">
    <location>
        <begin position="158"/>
        <end position="175"/>
    </location>
</feature>
<feature type="transmembrane region" description="Helical" evidence="9">
    <location>
        <begin position="260"/>
        <end position="284"/>
    </location>
</feature>
<dbReference type="InterPro" id="IPR011527">
    <property type="entry name" value="ABC1_TM_dom"/>
</dbReference>
<feature type="transmembrane region" description="Helical" evidence="9">
    <location>
        <begin position="1046"/>
        <end position="1063"/>
    </location>
</feature>
<evidence type="ECO:0000256" key="8">
    <source>
        <dbReference type="ARBA" id="ARBA00023136"/>
    </source>
</evidence>
<dbReference type="CDD" id="cd18580">
    <property type="entry name" value="ABC_6TM_ABCC_D2"/>
    <property type="match status" value="1"/>
</dbReference>
<dbReference type="InterPro" id="IPR027417">
    <property type="entry name" value="P-loop_NTPase"/>
</dbReference>
<dbReference type="EMBL" id="JAVFKD010000015">
    <property type="protein sequence ID" value="KAK5989200.1"/>
    <property type="molecule type" value="Genomic_DNA"/>
</dbReference>
<dbReference type="PROSITE" id="PS50893">
    <property type="entry name" value="ABC_TRANSPORTER_2"/>
    <property type="match status" value="2"/>
</dbReference>
<name>A0ABR0SAM7_9HYPO</name>
<dbReference type="InterPro" id="IPR017871">
    <property type="entry name" value="ABC_transporter-like_CS"/>
</dbReference>
<evidence type="ECO:0000313" key="12">
    <source>
        <dbReference type="EMBL" id="KAK5989200.1"/>
    </source>
</evidence>
<dbReference type="InterPro" id="IPR044746">
    <property type="entry name" value="ABCC_6TM_D1"/>
</dbReference>
<reference evidence="12 13" key="1">
    <citation type="submission" date="2024-01" db="EMBL/GenBank/DDBJ databases">
        <title>Complete genome of Cladobotryum mycophilum ATHUM6906.</title>
        <authorList>
            <person name="Christinaki A.C."/>
            <person name="Myridakis A.I."/>
            <person name="Kouvelis V.N."/>
        </authorList>
    </citation>
    <scope>NUCLEOTIDE SEQUENCE [LARGE SCALE GENOMIC DNA]</scope>
    <source>
        <strain evidence="12 13">ATHUM6906</strain>
    </source>
</reference>
<keyword evidence="13" id="KW-1185">Reference proteome</keyword>
<keyword evidence="6" id="KW-0067">ATP-binding</keyword>
<keyword evidence="8 9" id="KW-0472">Membrane</keyword>
<evidence type="ECO:0000256" key="3">
    <source>
        <dbReference type="ARBA" id="ARBA00022475"/>
    </source>
</evidence>
<keyword evidence="2" id="KW-0813">Transport</keyword>
<dbReference type="Proteomes" id="UP001338125">
    <property type="component" value="Unassembled WGS sequence"/>
</dbReference>
<feature type="domain" description="ABC transmembrane type-1" evidence="11">
    <location>
        <begin position="905"/>
        <end position="1184"/>
    </location>
</feature>
<dbReference type="Pfam" id="PF00005">
    <property type="entry name" value="ABC_tran"/>
    <property type="match status" value="2"/>
</dbReference>
<dbReference type="InterPro" id="IPR036640">
    <property type="entry name" value="ABC1_TM_sf"/>
</dbReference>
<gene>
    <name evidence="12" type="ORF">PT974_10700</name>
</gene>
<dbReference type="PROSITE" id="PS00211">
    <property type="entry name" value="ABC_TRANSPORTER_1"/>
    <property type="match status" value="1"/>
</dbReference>
<feature type="domain" description="ABC transporter" evidence="10">
    <location>
        <begin position="1222"/>
        <end position="1455"/>
    </location>
</feature>
<dbReference type="SMART" id="SM00382">
    <property type="entry name" value="AAA"/>
    <property type="match status" value="2"/>
</dbReference>
<dbReference type="Pfam" id="PF00664">
    <property type="entry name" value="ABC_membrane"/>
    <property type="match status" value="1"/>
</dbReference>
<dbReference type="CDD" id="cd03244">
    <property type="entry name" value="ABCC_MRP_domain2"/>
    <property type="match status" value="1"/>
</dbReference>
<proteinExistence type="predicted"/>
<feature type="transmembrane region" description="Helical" evidence="9">
    <location>
        <begin position="481"/>
        <end position="512"/>
    </location>
</feature>
<feature type="transmembrane region" description="Helical" evidence="9">
    <location>
        <begin position="31"/>
        <end position="53"/>
    </location>
</feature>
<keyword evidence="5" id="KW-0547">Nucleotide-binding</keyword>
<feature type="transmembrane region" description="Helical" evidence="9">
    <location>
        <begin position="65"/>
        <end position="86"/>
    </location>
</feature>
<keyword evidence="4 9" id="KW-0812">Transmembrane</keyword>
<evidence type="ECO:0000256" key="7">
    <source>
        <dbReference type="ARBA" id="ARBA00022989"/>
    </source>
</evidence>
<accession>A0ABR0SAM7</accession>
<feature type="transmembrane region" description="Helical" evidence="9">
    <location>
        <begin position="98"/>
        <end position="119"/>
    </location>
</feature>
<dbReference type="InterPro" id="IPR056227">
    <property type="entry name" value="TMD0_ABC"/>
</dbReference>
<evidence type="ECO:0000259" key="10">
    <source>
        <dbReference type="PROSITE" id="PS50893"/>
    </source>
</evidence>
<dbReference type="Pfam" id="PF24357">
    <property type="entry name" value="TMD0_ABC"/>
    <property type="match status" value="1"/>
</dbReference>
<feature type="domain" description="ABC transmembrane type-1" evidence="11">
    <location>
        <begin position="272"/>
        <end position="547"/>
    </location>
</feature>
<dbReference type="InterPro" id="IPR003439">
    <property type="entry name" value="ABC_transporter-like_ATP-bd"/>
</dbReference>
<evidence type="ECO:0000259" key="11">
    <source>
        <dbReference type="PROSITE" id="PS50929"/>
    </source>
</evidence>
<dbReference type="InterPro" id="IPR044726">
    <property type="entry name" value="ABCC_6TM_D2"/>
</dbReference>
<keyword evidence="7 9" id="KW-1133">Transmembrane helix</keyword>
<evidence type="ECO:0000256" key="4">
    <source>
        <dbReference type="ARBA" id="ARBA00022692"/>
    </source>
</evidence>
<feature type="domain" description="ABC transporter" evidence="10">
    <location>
        <begin position="606"/>
        <end position="837"/>
    </location>
</feature>
<feature type="transmembrane region" description="Helical" evidence="9">
    <location>
        <begin position="940"/>
        <end position="966"/>
    </location>
</feature>
<dbReference type="SUPFAM" id="SSF90123">
    <property type="entry name" value="ABC transporter transmembrane region"/>
    <property type="match status" value="2"/>
</dbReference>
<feature type="transmembrane region" description="Helical" evidence="9">
    <location>
        <begin position="904"/>
        <end position="928"/>
    </location>
</feature>
<evidence type="ECO:0000256" key="1">
    <source>
        <dbReference type="ARBA" id="ARBA00004651"/>
    </source>
</evidence>
<feature type="transmembrane region" description="Helical" evidence="9">
    <location>
        <begin position="1020"/>
        <end position="1040"/>
    </location>
</feature>
<evidence type="ECO:0000256" key="5">
    <source>
        <dbReference type="ARBA" id="ARBA00022741"/>
    </source>
</evidence>
<dbReference type="PANTHER" id="PTHR24223">
    <property type="entry name" value="ATP-BINDING CASSETTE SUB-FAMILY C"/>
    <property type="match status" value="1"/>
</dbReference>
<evidence type="ECO:0000313" key="13">
    <source>
        <dbReference type="Proteomes" id="UP001338125"/>
    </source>
</evidence>
<feature type="transmembrane region" description="Helical" evidence="9">
    <location>
        <begin position="1127"/>
        <end position="1150"/>
    </location>
</feature>
<dbReference type="Gene3D" id="1.20.1560.10">
    <property type="entry name" value="ABC transporter type 1, transmembrane domain"/>
    <property type="match status" value="2"/>
</dbReference>
<protein>
    <submittedName>
        <fullName evidence="12">ABC multidrug transporter B</fullName>
    </submittedName>
</protein>
<dbReference type="PANTHER" id="PTHR24223:SF404">
    <property type="entry name" value="ABC MULTIDRUG TRANSPORTER (EUROFUNG)-RELATED"/>
    <property type="match status" value="1"/>
</dbReference>
<sequence length="1458" mass="161758">MHCPPGADRSFGPQVDSRCRGFDFTLQFQDIFFVCVPSAVFIFLSVWQTLNLLGKPAAFSTRSRTLRASKLITFTLLLASQVAFLLRRVHNHALKTHVSLAADVLASIATAAATALSMVTHKRSLRPSTLLGLYLPFSLILGISRTRTLWLLDKGSREAALMTVALGLTLLAFILESIEERKGLNLGAPEEFSGIWTRTAFTWLVPTLRRGYARIISLDDLPSLDRKLESRVLHRQIVFAWSKYDHRGWHSLLRASFRGYFTSFLSAVVPRLCVTAFTFAQPFLINTTIKFIGQKHPDLNHGKGLVAAWAIVYVGLAVSHSVYKYQTSRFISRVRGGLIALVYQRCLEVRAVDAGDITAVTLMGTDIDRIASSLRGLHETWGALLDICIACWLLERQLFLACLAPIVLVVIFVGETSQISLSSRKAQREWIESVQERLRATSTMLGDIKAIKMLGLSRVTSNILTKLRVNEVNTSKSFRKLLIATVILSLSPITLAPVVTFAIYVLMSVYWIHGSLLTAQAFTSLALITLLTTPVIIFIQVMPMVVQSVSSFDRIQEYCNYTSDPIGDGRGKSGLVELRAESEINLLAEDDDAESSILPASHVIALHNQSFGWDKTSPPVLKNIEVVIKEEIITAIIGPVGSGKSALLNSMLGEMVSKSALSRPSTAVQKATEQMAYCSQEPWLENATIRHNITSISPYNKKWYDEVVASCGLDADLKQLPRGDQTRIGSRGLNLSGGQKQRIALARAVYSKRRIAILDDVFSGMDAHTTDVVASRLIGRDGLFRKLHMTVVLATHNRKIMALSDEMIVLEDGKITAHDSPAKLLKNNGYVGKIGLQLLFDGNGAEEVPEMQAVSETQGRFDMAADAAVEMAEELDDKHTDMRRKKGELSVYAFYLRNSGWASVILYTIAVTGWVVCMEFSTIWIKWWSAANTAEPNKDVWMYLGIYALLGIVSSLSGLVAAWVAFMPIISRSAMQLHSILLEATLRAPFRYFAATDIGELINRFSRDMELIDMELPRNLVNYTSTVVSCIAKVVILAVFSKYLGVTIPLFAIVVYFLQSFYLQTSRQVRLLVIEAQAPLFTHFGESVSGAATIRAFGWKSYHQERNYRLTDASQRPVYLQSCIQSWLSFVLELMVAVLAVLLVGTVLIWRDKFSPGSVGVSLVTVVGFSEVLVRLLETWTTLEPSIGAVARVKHFATETESEERKEKGAYVAASWPQAGAVEFSNLVAAYDTKPDSKPVLKNVSLSIQAGQHVAVCGRTGSGKTSLILSLLQMIDTVEGTITIDRVDLSTLPCREVRSHINVVPQDPLLIPGTVRFNIDPYSASWDDEIIRVLERVKLWGIVQEQGGLDKEIDTSAWSVGQKQLVCFARAMVRRCKLLILDEAMSSVDSETEAIMQDIIDTEFKGCTVISVIHRLEHIRSYDKAALFGNGKLLEFDDPKKLMSEKSQLAELHRLHDH</sequence>
<feature type="transmembrane region" description="Helical" evidence="9">
    <location>
        <begin position="524"/>
        <end position="546"/>
    </location>
</feature>
<evidence type="ECO:0000256" key="2">
    <source>
        <dbReference type="ARBA" id="ARBA00022448"/>
    </source>
</evidence>
<feature type="transmembrane region" description="Helical" evidence="9">
    <location>
        <begin position="131"/>
        <end position="152"/>
    </location>
</feature>
<dbReference type="CDD" id="cd18579">
    <property type="entry name" value="ABC_6TM_ABCC_D1"/>
    <property type="match status" value="1"/>
</dbReference>
<keyword evidence="3" id="KW-1003">Cell membrane</keyword>
<comment type="subcellular location">
    <subcellularLocation>
        <location evidence="1">Cell membrane</location>
        <topology evidence="1">Multi-pass membrane protein</topology>
    </subcellularLocation>
</comment>
<comment type="caution">
    <text evidence="12">The sequence shown here is derived from an EMBL/GenBank/DDBJ whole genome shotgun (WGS) entry which is preliminary data.</text>
</comment>
<dbReference type="PROSITE" id="PS50929">
    <property type="entry name" value="ABC_TM1F"/>
    <property type="match status" value="2"/>
</dbReference>
<evidence type="ECO:0000256" key="6">
    <source>
        <dbReference type="ARBA" id="ARBA00022840"/>
    </source>
</evidence>
<dbReference type="InterPro" id="IPR003593">
    <property type="entry name" value="AAA+_ATPase"/>
</dbReference>
<dbReference type="Gene3D" id="3.40.50.300">
    <property type="entry name" value="P-loop containing nucleotide triphosphate hydrolases"/>
    <property type="match status" value="2"/>
</dbReference>
<organism evidence="12 13">
    <name type="scientific">Cladobotryum mycophilum</name>
    <dbReference type="NCBI Taxonomy" id="491253"/>
    <lineage>
        <taxon>Eukaryota</taxon>
        <taxon>Fungi</taxon>
        <taxon>Dikarya</taxon>
        <taxon>Ascomycota</taxon>
        <taxon>Pezizomycotina</taxon>
        <taxon>Sordariomycetes</taxon>
        <taxon>Hypocreomycetidae</taxon>
        <taxon>Hypocreales</taxon>
        <taxon>Hypocreaceae</taxon>
        <taxon>Cladobotryum</taxon>
    </lineage>
</organism>
<dbReference type="CDD" id="cd03250">
    <property type="entry name" value="ABCC_MRP_domain1"/>
    <property type="match status" value="1"/>
</dbReference>
<evidence type="ECO:0000256" key="9">
    <source>
        <dbReference type="SAM" id="Phobius"/>
    </source>
</evidence>